<dbReference type="EMBL" id="JASCZI010061082">
    <property type="protein sequence ID" value="MED6137551.1"/>
    <property type="molecule type" value="Genomic_DNA"/>
</dbReference>
<evidence type="ECO:0000313" key="4">
    <source>
        <dbReference type="Proteomes" id="UP001341840"/>
    </source>
</evidence>
<keyword evidence="4" id="KW-1185">Reference proteome</keyword>
<evidence type="ECO:0000256" key="1">
    <source>
        <dbReference type="SAM" id="MobiDB-lite"/>
    </source>
</evidence>
<proteinExistence type="predicted"/>
<feature type="region of interest" description="Disordered" evidence="1">
    <location>
        <begin position="321"/>
        <end position="376"/>
    </location>
</feature>
<dbReference type="Proteomes" id="UP001341840">
    <property type="component" value="Unassembled WGS sequence"/>
</dbReference>
<gene>
    <name evidence="3" type="ORF">PIB30_066030</name>
</gene>
<feature type="domain" description="DUF8018" evidence="2">
    <location>
        <begin position="222"/>
        <end position="314"/>
    </location>
</feature>
<name>A0ABU6SMA1_9FABA</name>
<evidence type="ECO:0000259" key="2">
    <source>
        <dbReference type="Pfam" id="PF26057"/>
    </source>
</evidence>
<evidence type="ECO:0000313" key="3">
    <source>
        <dbReference type="EMBL" id="MED6137551.1"/>
    </source>
</evidence>
<comment type="caution">
    <text evidence="3">The sequence shown here is derived from an EMBL/GenBank/DDBJ whole genome shotgun (WGS) entry which is preliminary data.</text>
</comment>
<protein>
    <recommendedName>
        <fullName evidence="2">DUF8018 domain-containing protein</fullName>
    </recommendedName>
</protein>
<reference evidence="3 4" key="1">
    <citation type="journal article" date="2023" name="Plants (Basel)">
        <title>Bridging the Gap: Combining Genomics and Transcriptomics Approaches to Understand Stylosanthes scabra, an Orphan Legume from the Brazilian Caatinga.</title>
        <authorList>
            <person name="Ferreira-Neto J.R.C."/>
            <person name="da Silva M.D."/>
            <person name="Binneck E."/>
            <person name="de Melo N.F."/>
            <person name="da Silva R.H."/>
            <person name="de Melo A.L.T.M."/>
            <person name="Pandolfi V."/>
            <person name="Bustamante F.O."/>
            <person name="Brasileiro-Vidal A.C."/>
            <person name="Benko-Iseppon A.M."/>
        </authorList>
    </citation>
    <scope>NUCLEOTIDE SEQUENCE [LARGE SCALE GENOMIC DNA]</scope>
    <source>
        <tissue evidence="3">Leaves</tissue>
    </source>
</reference>
<feature type="compositionally biased region" description="Basic and acidic residues" evidence="1">
    <location>
        <begin position="354"/>
        <end position="365"/>
    </location>
</feature>
<dbReference type="PANTHER" id="PTHR35289">
    <property type="entry name" value="TRANSMEMBRANE PROTEIN"/>
    <property type="match status" value="1"/>
</dbReference>
<feature type="compositionally biased region" description="Low complexity" evidence="1">
    <location>
        <begin position="179"/>
        <end position="203"/>
    </location>
</feature>
<dbReference type="InterPro" id="IPR058331">
    <property type="entry name" value="DUF8018"/>
</dbReference>
<dbReference type="Pfam" id="PF26057">
    <property type="entry name" value="DUF8018"/>
    <property type="match status" value="1"/>
</dbReference>
<dbReference type="InterPro" id="IPR052694">
    <property type="entry name" value="Mt_uS3-like"/>
</dbReference>
<sequence length="376" mass="42023">MSTHHILGLKKVPRVRLFADSSGKTAKSEPYYERTGLGQPMVYRLLCQKQRRAAKLVWKNCCAAGNPSLYKFSDEVFEQNFDRREVGSLDRSLLTKRWFYPGQASNQGDLEARRTILREEGCIPNGYEWREVLLCTSVTRLMRNPAPSKLDFRNNSWRQDLFVCASFSHAFLWSTTSTGASSSGYSDSNLSVNQPQPGEEAMPPAGPPNQGPSASTCPYPDDEIIGGDSVKSIRGRLLASEAMPSAEEIRFSHIEAEDQFEAKVDIIRQMASLDPEGDWERRGARALDNPRTKTGEESLGKLRDICDKLRLHNQLLKVFRRRDEDAGSEACPEDGPDATEQRPGSRFPTGRGTGDGHLEAHHDLQARPARPGKATR</sequence>
<accession>A0ABU6SMA1</accession>
<feature type="region of interest" description="Disordered" evidence="1">
    <location>
        <begin position="179"/>
        <end position="216"/>
    </location>
</feature>
<dbReference type="PANTHER" id="PTHR35289:SF1">
    <property type="entry name" value="ATP SYNTHASE 9 MITOCHONDRIAL-RELATED"/>
    <property type="match status" value="1"/>
</dbReference>
<organism evidence="3 4">
    <name type="scientific">Stylosanthes scabra</name>
    <dbReference type="NCBI Taxonomy" id="79078"/>
    <lineage>
        <taxon>Eukaryota</taxon>
        <taxon>Viridiplantae</taxon>
        <taxon>Streptophyta</taxon>
        <taxon>Embryophyta</taxon>
        <taxon>Tracheophyta</taxon>
        <taxon>Spermatophyta</taxon>
        <taxon>Magnoliopsida</taxon>
        <taxon>eudicotyledons</taxon>
        <taxon>Gunneridae</taxon>
        <taxon>Pentapetalae</taxon>
        <taxon>rosids</taxon>
        <taxon>fabids</taxon>
        <taxon>Fabales</taxon>
        <taxon>Fabaceae</taxon>
        <taxon>Papilionoideae</taxon>
        <taxon>50 kb inversion clade</taxon>
        <taxon>dalbergioids sensu lato</taxon>
        <taxon>Dalbergieae</taxon>
        <taxon>Pterocarpus clade</taxon>
        <taxon>Stylosanthes</taxon>
    </lineage>
</organism>